<organism evidence="1 3">
    <name type="scientific">Rotaria magnacalcarata</name>
    <dbReference type="NCBI Taxonomy" id="392030"/>
    <lineage>
        <taxon>Eukaryota</taxon>
        <taxon>Metazoa</taxon>
        <taxon>Spiralia</taxon>
        <taxon>Gnathifera</taxon>
        <taxon>Rotifera</taxon>
        <taxon>Eurotatoria</taxon>
        <taxon>Bdelloidea</taxon>
        <taxon>Philodinida</taxon>
        <taxon>Philodinidae</taxon>
        <taxon>Rotaria</taxon>
    </lineage>
</organism>
<accession>A0A8S3A1A8</accession>
<dbReference type="EMBL" id="CAJOBH010113706">
    <property type="protein sequence ID" value="CAF4674845.1"/>
    <property type="molecule type" value="Genomic_DNA"/>
</dbReference>
<dbReference type="EMBL" id="CAJOBH010125090">
    <property type="protein sequence ID" value="CAF4731051.1"/>
    <property type="molecule type" value="Genomic_DNA"/>
</dbReference>
<protein>
    <submittedName>
        <fullName evidence="1">Uncharacterized protein</fullName>
    </submittedName>
</protein>
<evidence type="ECO:0000313" key="2">
    <source>
        <dbReference type="EMBL" id="CAF4731051.1"/>
    </source>
</evidence>
<dbReference type="Proteomes" id="UP000681967">
    <property type="component" value="Unassembled WGS sequence"/>
</dbReference>
<gene>
    <name evidence="1" type="ORF">BYL167_LOCUS43113</name>
    <name evidence="2" type="ORF">BYL167_LOCUS45271</name>
</gene>
<feature type="non-terminal residue" evidence="1">
    <location>
        <position position="80"/>
    </location>
</feature>
<evidence type="ECO:0000313" key="3">
    <source>
        <dbReference type="Proteomes" id="UP000681967"/>
    </source>
</evidence>
<evidence type="ECO:0000313" key="1">
    <source>
        <dbReference type="EMBL" id="CAF4674845.1"/>
    </source>
</evidence>
<dbReference type="AlphaFoldDB" id="A0A8S3A1A8"/>
<reference evidence="1" key="1">
    <citation type="submission" date="2021-02" db="EMBL/GenBank/DDBJ databases">
        <authorList>
            <person name="Nowell W R."/>
        </authorList>
    </citation>
    <scope>NUCLEOTIDE SEQUENCE</scope>
</reference>
<proteinExistence type="predicted"/>
<feature type="non-terminal residue" evidence="1">
    <location>
        <position position="1"/>
    </location>
</feature>
<comment type="caution">
    <text evidence="1">The sequence shown here is derived from an EMBL/GenBank/DDBJ whole genome shotgun (WGS) entry which is preliminary data.</text>
</comment>
<name>A0A8S3A1A8_9BILA</name>
<sequence>RPSPQVRKKMLRPLLCKNSNSFTNERLDFLVKVSTNFSGAAVGALKSSIIVALDDVDEKSITDLALLELADNVAREFSCW</sequence>